<dbReference type="InterPro" id="IPR036465">
    <property type="entry name" value="vWFA_dom_sf"/>
</dbReference>
<dbReference type="InterPro" id="IPR051266">
    <property type="entry name" value="CLCR"/>
</dbReference>
<dbReference type="GeneID" id="106180398"/>
<name>A0A1S3KBJ8_LINAN</name>
<dbReference type="PANTHER" id="PTHR10579:SF177">
    <property type="entry name" value="CALCIUM-ACTIVATED CHLORIDE CHANNEL REGULATOR 4-LIKE PROTEIN"/>
    <property type="match status" value="1"/>
</dbReference>
<gene>
    <name evidence="6" type="primary">LOC106180398</name>
</gene>
<evidence type="ECO:0000256" key="2">
    <source>
        <dbReference type="SAM" id="Phobius"/>
    </source>
</evidence>
<keyword evidence="5" id="KW-1185">Reference proteome</keyword>
<evidence type="ECO:0000313" key="6">
    <source>
        <dbReference type="RefSeq" id="XP_013419867.1"/>
    </source>
</evidence>
<accession>A0A1S3KBJ8</accession>
<evidence type="ECO:0000256" key="1">
    <source>
        <dbReference type="SAM" id="MobiDB-lite"/>
    </source>
</evidence>
<dbReference type="InterPro" id="IPR002035">
    <property type="entry name" value="VWF_A"/>
</dbReference>
<keyword evidence="2" id="KW-1133">Transmembrane helix</keyword>
<dbReference type="PROSITE" id="PS50234">
    <property type="entry name" value="VWFA"/>
    <property type="match status" value="1"/>
</dbReference>
<evidence type="ECO:0000259" key="4">
    <source>
        <dbReference type="PROSITE" id="PS50234"/>
    </source>
</evidence>
<dbReference type="KEGG" id="lak:106180398"/>
<dbReference type="Gene3D" id="3.40.50.410">
    <property type="entry name" value="von Willebrand factor, type A domain"/>
    <property type="match status" value="1"/>
</dbReference>
<keyword evidence="3" id="KW-0732">Signal</keyword>
<dbReference type="SMART" id="SM00327">
    <property type="entry name" value="VWA"/>
    <property type="match status" value="1"/>
</dbReference>
<dbReference type="OrthoDB" id="10021899at2759"/>
<organism evidence="5 6">
    <name type="scientific">Lingula anatina</name>
    <name type="common">Brachiopod</name>
    <name type="synonym">Lingula unguis</name>
    <dbReference type="NCBI Taxonomy" id="7574"/>
    <lineage>
        <taxon>Eukaryota</taxon>
        <taxon>Metazoa</taxon>
        <taxon>Spiralia</taxon>
        <taxon>Lophotrochozoa</taxon>
        <taxon>Brachiopoda</taxon>
        <taxon>Linguliformea</taxon>
        <taxon>Lingulata</taxon>
        <taxon>Lingulida</taxon>
        <taxon>Linguloidea</taxon>
        <taxon>Lingulidae</taxon>
        <taxon>Lingula</taxon>
    </lineage>
</organism>
<feature type="compositionally biased region" description="Low complexity" evidence="1">
    <location>
        <begin position="966"/>
        <end position="978"/>
    </location>
</feature>
<dbReference type="RefSeq" id="XP_013419867.1">
    <property type="nucleotide sequence ID" value="XM_013564413.1"/>
</dbReference>
<reference evidence="6" key="1">
    <citation type="submission" date="2025-08" db="UniProtKB">
        <authorList>
            <consortium name="RefSeq"/>
        </authorList>
    </citation>
    <scope>IDENTIFICATION</scope>
    <source>
        <tissue evidence="6">Gonads</tissue>
    </source>
</reference>
<feature type="signal peptide" evidence="3">
    <location>
        <begin position="1"/>
        <end position="20"/>
    </location>
</feature>
<keyword evidence="2" id="KW-0472">Membrane</keyword>
<dbReference type="SUPFAM" id="SSF53300">
    <property type="entry name" value="vWA-like"/>
    <property type="match status" value="1"/>
</dbReference>
<protein>
    <submittedName>
        <fullName evidence="6">Calcium-activated chloride channel regulator 1-like</fullName>
    </submittedName>
</protein>
<evidence type="ECO:0000313" key="5">
    <source>
        <dbReference type="Proteomes" id="UP000085678"/>
    </source>
</evidence>
<dbReference type="InParanoid" id="A0A1S3KBJ8"/>
<dbReference type="CDD" id="cd00198">
    <property type="entry name" value="vWFA"/>
    <property type="match status" value="1"/>
</dbReference>
<proteinExistence type="predicted"/>
<dbReference type="PANTHER" id="PTHR10579">
    <property type="entry name" value="CALCIUM-ACTIVATED CHLORIDE CHANNEL REGULATOR"/>
    <property type="match status" value="1"/>
</dbReference>
<keyword evidence="2" id="KW-0812">Transmembrane</keyword>
<sequence>MTARTALFFVVISTIGQTASEKAPDIPLARRSPVVLKNNGYDGLLIAIGDAVPQSDQLLKNLKTYWTEASRALYLATQKRAYFRNITILVPSTWSAAGEFREATTQVLDKAHVIVDKPNSLYGDTPYVKQPRGCGQRGEYMHLTHDFILNRQRTEQFYGNPGTTLVHEWGHLQWGLFDEHPMPDHGYGHFYAGTDSRVKPVTCTENVKGAYKSRVDGSICKVDLSTSMPEEECIFIPEDVQSAPRASVMAHHYLSSVSLFCDNDPHTEATYHNIEAKNKHNDLCYHKSAWEVMRDHPDFKDGANPPATLDPTPAFHLVQHKEVLRVVVVMDISGSMRENNNHLKLQRAVQRFVLNTVPENTLIGLVEFNEKARNLTVLEKIDSQHARIRLADKVPLKAENYTSIGNGIKKGIELLEYMNRNPAGGILVLITDGNETMCPCFNHTLPELRQKGITVNTVLYTKNADHNLAGLTKHTNGDTFFYSGKTNSTALDDAMTTFVSQRTFFSSSVLILVQSESLVVPAHRSVERTVNLDSTIGNRTTFTVSWETQTQAQIAIEVMGPGLDHSIVGERRDHYVVVMAPNISKPGEWTTKILNPSNVDQTVVFRVESHSLEGVEPIKVSANIQTQSNTYLVNSTDGPPILYADVGLGYSPIVGASVSAEIETSSGMVLKVPLYDNGTGADTTAGDGVYSAYFLDYVKATGDYSVKVKVENDLRRARMMVNGTAAGGSSAMRKISLSHPGTMKPEPVALEKFNRVALSGFFKVTGVPNLTNPSTDIFPPSRIRDLRVVEASHAKSVIILEFTAVGDDYQSGTAARYEVRVGENVQQFFESLHSVQTIESHSNLQCDLPLPSPAGTRERLVVAVKSVDVDVSYSFGVRAMDEVGNWGEISVITTASLKNSSHQLWPTPPVKTVHFYHHIFNHTAVYISSATVGGVFLICIAIGALLICRYRRRNGSAGSDADSIQRSGSGRSTDSASSCNSKESPLAFENPGYVGEKSEQPGSFDGFLYETLTEPEVKSGSGYQGMPGDQTVKILKLQDSADLRQVSVVDMKF</sequence>
<dbReference type="Pfam" id="PF00092">
    <property type="entry name" value="VWA"/>
    <property type="match status" value="1"/>
</dbReference>
<dbReference type="STRING" id="7574.A0A1S3KBJ8"/>
<dbReference type="AlphaFoldDB" id="A0A1S3KBJ8"/>
<evidence type="ECO:0000256" key="3">
    <source>
        <dbReference type="SAM" id="SignalP"/>
    </source>
</evidence>
<feature type="domain" description="VWFA" evidence="4">
    <location>
        <begin position="325"/>
        <end position="499"/>
    </location>
</feature>
<dbReference type="InterPro" id="IPR013642">
    <property type="entry name" value="CLCA_N"/>
</dbReference>
<dbReference type="NCBIfam" id="NF041940">
    <property type="entry name" value="choice_anch_X"/>
    <property type="match status" value="1"/>
</dbReference>
<feature type="transmembrane region" description="Helical" evidence="2">
    <location>
        <begin position="924"/>
        <end position="947"/>
    </location>
</feature>
<dbReference type="Pfam" id="PF08434">
    <property type="entry name" value="CLCA"/>
    <property type="match status" value="1"/>
</dbReference>
<dbReference type="Proteomes" id="UP000085678">
    <property type="component" value="Unplaced"/>
</dbReference>
<feature type="region of interest" description="Disordered" evidence="1">
    <location>
        <begin position="956"/>
        <end position="984"/>
    </location>
</feature>
<feature type="chain" id="PRO_5010171682" evidence="3">
    <location>
        <begin position="21"/>
        <end position="1053"/>
    </location>
</feature>